<feature type="region of interest" description="Disordered" evidence="1">
    <location>
        <begin position="92"/>
        <end position="159"/>
    </location>
</feature>
<proteinExistence type="predicted"/>
<feature type="compositionally biased region" description="Gly residues" evidence="1">
    <location>
        <begin position="205"/>
        <end position="214"/>
    </location>
</feature>
<feature type="compositionally biased region" description="Low complexity" evidence="1">
    <location>
        <begin position="215"/>
        <end position="246"/>
    </location>
</feature>
<keyword evidence="2" id="KW-0812">Transmembrane</keyword>
<feature type="transmembrane region" description="Helical" evidence="2">
    <location>
        <begin position="6"/>
        <end position="24"/>
    </location>
</feature>
<name>A0A835W0G2_9CHLO</name>
<feature type="region of interest" description="Disordered" evidence="1">
    <location>
        <begin position="205"/>
        <end position="253"/>
    </location>
</feature>
<dbReference type="OrthoDB" id="542972at2759"/>
<comment type="caution">
    <text evidence="3">The sequence shown here is derived from an EMBL/GenBank/DDBJ whole genome shotgun (WGS) entry which is preliminary data.</text>
</comment>
<keyword evidence="2" id="KW-0472">Membrane</keyword>
<reference evidence="3" key="1">
    <citation type="journal article" date="2020" name="bioRxiv">
        <title>Comparative genomics of Chlamydomonas.</title>
        <authorList>
            <person name="Craig R.J."/>
            <person name="Hasan A.R."/>
            <person name="Ness R.W."/>
            <person name="Keightley P.D."/>
        </authorList>
    </citation>
    <scope>NUCLEOTIDE SEQUENCE</scope>
    <source>
        <strain evidence="3">CCAP 11/173</strain>
    </source>
</reference>
<feature type="region of interest" description="Disordered" evidence="1">
    <location>
        <begin position="271"/>
        <end position="301"/>
    </location>
</feature>
<evidence type="ECO:0000313" key="4">
    <source>
        <dbReference type="Proteomes" id="UP000613740"/>
    </source>
</evidence>
<dbReference type="EMBL" id="JAEHOD010000072">
    <property type="protein sequence ID" value="KAG2431621.1"/>
    <property type="molecule type" value="Genomic_DNA"/>
</dbReference>
<feature type="compositionally biased region" description="Low complexity" evidence="1">
    <location>
        <begin position="110"/>
        <end position="128"/>
    </location>
</feature>
<protein>
    <submittedName>
        <fullName evidence="3">Uncharacterized protein</fullName>
    </submittedName>
</protein>
<feature type="transmembrane region" description="Helical" evidence="2">
    <location>
        <begin position="45"/>
        <end position="65"/>
    </location>
</feature>
<dbReference type="Proteomes" id="UP000613740">
    <property type="component" value="Unassembled WGS sequence"/>
</dbReference>
<gene>
    <name evidence="3" type="ORF">HYH02_013314</name>
</gene>
<dbReference type="AlphaFoldDB" id="A0A835W0G2"/>
<organism evidence="3 4">
    <name type="scientific">Chlamydomonas schloesseri</name>
    <dbReference type="NCBI Taxonomy" id="2026947"/>
    <lineage>
        <taxon>Eukaryota</taxon>
        <taxon>Viridiplantae</taxon>
        <taxon>Chlorophyta</taxon>
        <taxon>core chlorophytes</taxon>
        <taxon>Chlorophyceae</taxon>
        <taxon>CS clade</taxon>
        <taxon>Chlamydomonadales</taxon>
        <taxon>Chlamydomonadaceae</taxon>
        <taxon>Chlamydomonas</taxon>
    </lineage>
</organism>
<keyword evidence="2" id="KW-1133">Transmembrane helix</keyword>
<sequence length="345" mass="35462">MGLLNAVFYVHGSLGLVAGVLLWASRGRFLVGPRVSRAVTLATDAFAGAIFTLGLIGALVARLPATDQGKRRAAAAFELYHGTVVFGSARTALREARSQSQSRRRRRQNGDASSGAGPGTAPGEPAPVAGGGSGAEEGHVVQEEKEAEEEVPMQAGGGSVLPHAVVGAWFVLWLARTRNQANDADDFEDDTRHLPRRRLDLAFARGGGGGGGGATAAHSGGAAAASPEHTGGTQAGAAADPQQQPSGNGGEGPLLMVEAVMVENNPALDVNAHDDLMGVDPDEPPARRRRGHGGGAAPVLELPRNRNAPASLFNTPNMEALAFVRAFPYGRFHLIGKSSNSTSGG</sequence>
<evidence type="ECO:0000256" key="2">
    <source>
        <dbReference type="SAM" id="Phobius"/>
    </source>
</evidence>
<evidence type="ECO:0000313" key="3">
    <source>
        <dbReference type="EMBL" id="KAG2431621.1"/>
    </source>
</evidence>
<evidence type="ECO:0000256" key="1">
    <source>
        <dbReference type="SAM" id="MobiDB-lite"/>
    </source>
</evidence>
<keyword evidence="4" id="KW-1185">Reference proteome</keyword>
<accession>A0A835W0G2</accession>